<dbReference type="EMBL" id="JAEPDI010000009">
    <property type="protein sequence ID" value="MCG7939613.1"/>
    <property type="molecule type" value="Genomic_DNA"/>
</dbReference>
<dbReference type="InterPro" id="IPR000055">
    <property type="entry name" value="Restrct_endonuc_typeI_TRD"/>
</dbReference>
<dbReference type="SUPFAM" id="SSF116734">
    <property type="entry name" value="DNA methylase specificity domain"/>
    <property type="match status" value="2"/>
</dbReference>
<dbReference type="EC" id="3.1.21.-" evidence="7"/>
<evidence type="ECO:0000313" key="7">
    <source>
        <dbReference type="EMBL" id="MCG7939613.1"/>
    </source>
</evidence>
<evidence type="ECO:0000256" key="5">
    <source>
        <dbReference type="SAM" id="MobiDB-lite"/>
    </source>
</evidence>
<dbReference type="Gene3D" id="3.90.220.20">
    <property type="entry name" value="DNA methylase specificity domains"/>
    <property type="match status" value="2"/>
</dbReference>
<keyword evidence="7" id="KW-0255">Endonuclease</keyword>
<dbReference type="InterPro" id="IPR052021">
    <property type="entry name" value="Type-I_RS_S_subunit"/>
</dbReference>
<keyword evidence="4" id="KW-0175">Coiled coil</keyword>
<evidence type="ECO:0000256" key="4">
    <source>
        <dbReference type="SAM" id="Coils"/>
    </source>
</evidence>
<dbReference type="PANTHER" id="PTHR30408">
    <property type="entry name" value="TYPE-1 RESTRICTION ENZYME ECOKI SPECIFICITY PROTEIN"/>
    <property type="match status" value="1"/>
</dbReference>
<reference evidence="7" key="1">
    <citation type="journal article" date="2021" name="Proc. Natl. Acad. Sci. U.S.A.">
        <title>Global biogeography of chemosynthetic symbionts reveals both localized and globally distributed symbiont groups. .</title>
        <authorList>
            <person name="Osvatic J.T."/>
            <person name="Wilkins L.G.E."/>
            <person name="Leibrecht L."/>
            <person name="Leray M."/>
            <person name="Zauner S."/>
            <person name="Polzin J."/>
            <person name="Camacho Y."/>
            <person name="Gros O."/>
            <person name="van Gils J.A."/>
            <person name="Eisen J.A."/>
            <person name="Petersen J.M."/>
            <person name="Yuen B."/>
        </authorList>
    </citation>
    <scope>NUCLEOTIDE SEQUENCE</scope>
    <source>
        <strain evidence="7">MAGL173</strain>
    </source>
</reference>
<organism evidence="7 8">
    <name type="scientific">Candidatus Thiodiazotropha lotti</name>
    <dbReference type="NCBI Taxonomy" id="2792787"/>
    <lineage>
        <taxon>Bacteria</taxon>
        <taxon>Pseudomonadati</taxon>
        <taxon>Pseudomonadota</taxon>
        <taxon>Gammaproteobacteria</taxon>
        <taxon>Chromatiales</taxon>
        <taxon>Sedimenticolaceae</taxon>
        <taxon>Candidatus Thiodiazotropha</taxon>
    </lineage>
</organism>
<keyword evidence="2" id="KW-0680">Restriction system</keyword>
<evidence type="ECO:0000259" key="6">
    <source>
        <dbReference type="Pfam" id="PF01420"/>
    </source>
</evidence>
<sequence>MNLLADSPQDWIKTSVGKYCDVQLGKMLQNDPASERDELKSYLRAINIAKSGLDLSHEFRMWIRPQEANKFRLEKGDILVSEGGDAGRTAVFNVEEEYYFQNAINRVRPNHHGKIEPEFIYYWFTFLKVAGYVEMVCNVATIAHFTAEKVKAAPLVLPPLKTQQRIAQFLDEKTAQIDGLIEKKRALLERLAEKRQALITRAVTKGLTNSPGANLNAEGGPKGEGRDSPSSPDAPMKPSGIDWLGDIPEHWEVLPLRRILNVPLCNGLFKRKSEFGEGALLVNVFDVYRSDLKVDYSGLDRVRCDEQEVEKYSVINGDIFFVRSSLKMQGIAVAAIAQDVPEDTVFECHLVRARCRQDRMFPRFLSFVLASNTHRDRLVSLAKTTTMTTLAQESLNSLHVTVPPLKEQIAIAHFVEQEMGRIKNLGGRVEHSIDRLTEYRSALITAAVTGQISGLQ</sequence>
<proteinExistence type="inferred from homology"/>
<dbReference type="GO" id="GO:0016787">
    <property type="term" value="F:hydrolase activity"/>
    <property type="evidence" value="ECO:0007669"/>
    <property type="project" value="UniProtKB-KW"/>
</dbReference>
<feature type="coiled-coil region" evidence="4">
    <location>
        <begin position="170"/>
        <end position="201"/>
    </location>
</feature>
<dbReference type="PANTHER" id="PTHR30408:SF12">
    <property type="entry name" value="TYPE I RESTRICTION ENZYME MJAVIII SPECIFICITY SUBUNIT"/>
    <property type="match status" value="1"/>
</dbReference>
<dbReference type="GO" id="GO:0003677">
    <property type="term" value="F:DNA binding"/>
    <property type="evidence" value="ECO:0007669"/>
    <property type="project" value="UniProtKB-KW"/>
</dbReference>
<evidence type="ECO:0000256" key="1">
    <source>
        <dbReference type="ARBA" id="ARBA00010923"/>
    </source>
</evidence>
<evidence type="ECO:0000256" key="3">
    <source>
        <dbReference type="ARBA" id="ARBA00023125"/>
    </source>
</evidence>
<evidence type="ECO:0000256" key="2">
    <source>
        <dbReference type="ARBA" id="ARBA00022747"/>
    </source>
</evidence>
<dbReference type="GO" id="GO:0009307">
    <property type="term" value="P:DNA restriction-modification system"/>
    <property type="evidence" value="ECO:0007669"/>
    <property type="project" value="UniProtKB-KW"/>
</dbReference>
<accession>A0A9E4K5U9</accession>
<dbReference type="AlphaFoldDB" id="A0A9E4K5U9"/>
<dbReference type="Gene3D" id="1.10.287.1120">
    <property type="entry name" value="Bipartite methylase S protein"/>
    <property type="match status" value="1"/>
</dbReference>
<dbReference type="Proteomes" id="UP000886687">
    <property type="component" value="Unassembled WGS sequence"/>
</dbReference>
<evidence type="ECO:0000313" key="8">
    <source>
        <dbReference type="Proteomes" id="UP000886687"/>
    </source>
</evidence>
<feature type="region of interest" description="Disordered" evidence="5">
    <location>
        <begin position="209"/>
        <end position="239"/>
    </location>
</feature>
<dbReference type="GO" id="GO:0004519">
    <property type="term" value="F:endonuclease activity"/>
    <property type="evidence" value="ECO:0007669"/>
    <property type="project" value="UniProtKB-KW"/>
</dbReference>
<dbReference type="Pfam" id="PF01420">
    <property type="entry name" value="Methylase_S"/>
    <property type="match status" value="1"/>
</dbReference>
<dbReference type="InterPro" id="IPR044946">
    <property type="entry name" value="Restrct_endonuc_typeI_TRD_sf"/>
</dbReference>
<comment type="caution">
    <text evidence="7">The sequence shown here is derived from an EMBL/GenBank/DDBJ whole genome shotgun (WGS) entry which is preliminary data.</text>
</comment>
<feature type="domain" description="Type I restriction modification DNA specificity" evidence="6">
    <location>
        <begin position="67"/>
        <end position="189"/>
    </location>
</feature>
<keyword evidence="7" id="KW-0378">Hydrolase</keyword>
<comment type="similarity">
    <text evidence="1">Belongs to the type-I restriction system S methylase family.</text>
</comment>
<name>A0A9E4K5U9_9GAMM</name>
<protein>
    <submittedName>
        <fullName evidence="7">Restriction endonuclease subunit S</fullName>
        <ecNumber evidence="7">3.1.21.-</ecNumber>
    </submittedName>
</protein>
<gene>
    <name evidence="7" type="ORF">JAZ04_12280</name>
</gene>
<keyword evidence="3" id="KW-0238">DNA-binding</keyword>
<keyword evidence="7" id="KW-0540">Nuclease</keyword>